<name>A0A821YJG0_9BILA</name>
<protein>
    <submittedName>
        <fullName evidence="1">Uncharacterized protein</fullName>
    </submittedName>
</protein>
<comment type="caution">
    <text evidence="1">The sequence shown here is derived from an EMBL/GenBank/DDBJ whole genome shotgun (WGS) entry which is preliminary data.</text>
</comment>
<evidence type="ECO:0000313" key="1">
    <source>
        <dbReference type="EMBL" id="CAF4965022.1"/>
    </source>
</evidence>
<gene>
    <name evidence="1" type="ORF">QYT958_LOCUS34651</name>
</gene>
<accession>A0A821YJG0</accession>
<dbReference type="EMBL" id="CAJOBR010025159">
    <property type="protein sequence ID" value="CAF4965022.1"/>
    <property type="molecule type" value="Genomic_DNA"/>
</dbReference>
<proteinExistence type="predicted"/>
<sequence length="367" mass="43275">MVTVNIACLLTFSTHTCVLSSNQHIISLLKAATNMNENLILSKNHMHMSNFLKYLIRFIERLLVPIQPTVAEILKKSSYQSLNDFSVTHWAVIRTEFSFDGEWKKRNTDIYDGWYDGQYESTCLSINCLKGIFLVNGMSISYLPEKIISNELYIRVFEHYIFPIQIAAAPNTYISRYSNFGDEPVQYEFYFDDQLNRLIVCERHIKTNEIFELIPPTCFDKELPAKFISEYSHWKNIKNPIVEFRPIHFQDPDFLNYKPYVLNIETGYVTTTETLKLQILINRSSSLFQNLYRRYFHRLDEQPYLYMMNDDASNIIERKKSETDVVIHIHLSRLAIAFKYNMSSNCFVSREYSDMCIDEDQWIGTLT</sequence>
<reference evidence="1" key="1">
    <citation type="submission" date="2021-02" db="EMBL/GenBank/DDBJ databases">
        <authorList>
            <person name="Nowell W R."/>
        </authorList>
    </citation>
    <scope>NUCLEOTIDE SEQUENCE</scope>
</reference>
<evidence type="ECO:0000313" key="2">
    <source>
        <dbReference type="Proteomes" id="UP000663848"/>
    </source>
</evidence>
<dbReference type="Proteomes" id="UP000663848">
    <property type="component" value="Unassembled WGS sequence"/>
</dbReference>
<feature type="non-terminal residue" evidence="1">
    <location>
        <position position="367"/>
    </location>
</feature>
<organism evidence="1 2">
    <name type="scientific">Rotaria socialis</name>
    <dbReference type="NCBI Taxonomy" id="392032"/>
    <lineage>
        <taxon>Eukaryota</taxon>
        <taxon>Metazoa</taxon>
        <taxon>Spiralia</taxon>
        <taxon>Gnathifera</taxon>
        <taxon>Rotifera</taxon>
        <taxon>Eurotatoria</taxon>
        <taxon>Bdelloidea</taxon>
        <taxon>Philodinida</taxon>
        <taxon>Philodinidae</taxon>
        <taxon>Rotaria</taxon>
    </lineage>
</organism>
<dbReference type="AlphaFoldDB" id="A0A821YJG0"/>